<evidence type="ECO:0000256" key="1">
    <source>
        <dbReference type="SAM" id="Phobius"/>
    </source>
</evidence>
<gene>
    <name evidence="2" type="ORF">FGO68_gene7130</name>
</gene>
<evidence type="ECO:0000313" key="2">
    <source>
        <dbReference type="EMBL" id="TNV74061.1"/>
    </source>
</evidence>
<keyword evidence="1" id="KW-1133">Transmembrane helix</keyword>
<proteinExistence type="predicted"/>
<keyword evidence="1" id="KW-0472">Membrane</keyword>
<protein>
    <submittedName>
        <fullName evidence="2">Uncharacterized protein</fullName>
    </submittedName>
</protein>
<feature type="transmembrane region" description="Helical" evidence="1">
    <location>
        <begin position="38"/>
        <end position="55"/>
    </location>
</feature>
<name>A0A8J8SXL1_HALGN</name>
<accession>A0A8J8SXL1</accession>
<dbReference type="AlphaFoldDB" id="A0A8J8SXL1"/>
<comment type="caution">
    <text evidence="2">The sequence shown here is derived from an EMBL/GenBank/DDBJ whole genome shotgun (WGS) entry which is preliminary data.</text>
</comment>
<organism evidence="2 3">
    <name type="scientific">Halteria grandinella</name>
    <dbReference type="NCBI Taxonomy" id="5974"/>
    <lineage>
        <taxon>Eukaryota</taxon>
        <taxon>Sar</taxon>
        <taxon>Alveolata</taxon>
        <taxon>Ciliophora</taxon>
        <taxon>Intramacronucleata</taxon>
        <taxon>Spirotrichea</taxon>
        <taxon>Stichotrichia</taxon>
        <taxon>Sporadotrichida</taxon>
        <taxon>Halteriidae</taxon>
        <taxon>Halteria</taxon>
    </lineage>
</organism>
<keyword evidence="1" id="KW-0812">Transmembrane</keyword>
<keyword evidence="3" id="KW-1185">Reference proteome</keyword>
<evidence type="ECO:0000313" key="3">
    <source>
        <dbReference type="Proteomes" id="UP000785679"/>
    </source>
</evidence>
<sequence>MDQLINNWFTFSEIVAINDNYETMGYESCNILQNLDTILLFLIGIIFMFILTPIIDHSLRVTNKEQVINYYDNYLDYERNLERSNKQSSSAPLLGYFQKAKLSLPFPLP</sequence>
<dbReference type="Proteomes" id="UP000785679">
    <property type="component" value="Unassembled WGS sequence"/>
</dbReference>
<dbReference type="EMBL" id="RRYP01017560">
    <property type="protein sequence ID" value="TNV74061.1"/>
    <property type="molecule type" value="Genomic_DNA"/>
</dbReference>
<reference evidence="2" key="1">
    <citation type="submission" date="2019-06" db="EMBL/GenBank/DDBJ databases">
        <authorList>
            <person name="Zheng W."/>
        </authorList>
    </citation>
    <scope>NUCLEOTIDE SEQUENCE</scope>
    <source>
        <strain evidence="2">QDHG01</strain>
    </source>
</reference>